<evidence type="ECO:0000256" key="4">
    <source>
        <dbReference type="ARBA" id="ARBA00022989"/>
    </source>
</evidence>
<feature type="compositionally biased region" description="Basic and acidic residues" evidence="6">
    <location>
        <begin position="48"/>
        <end position="60"/>
    </location>
</feature>
<gene>
    <name evidence="8" type="ORF">CGI_10008558</name>
</gene>
<dbReference type="InParanoid" id="K1PKV4"/>
<keyword evidence="5 7" id="KW-0472">Membrane</keyword>
<dbReference type="InterPro" id="IPR051951">
    <property type="entry name" value="UNC-93_regulatory"/>
</dbReference>
<evidence type="ECO:0000256" key="2">
    <source>
        <dbReference type="ARBA" id="ARBA00009172"/>
    </source>
</evidence>
<comment type="subcellular location">
    <subcellularLocation>
        <location evidence="1">Membrane</location>
        <topology evidence="1">Multi-pass membrane protein</topology>
    </subcellularLocation>
</comment>
<comment type="similarity">
    <text evidence="2">Belongs to the unc-93 family.</text>
</comment>
<dbReference type="Pfam" id="PF05978">
    <property type="entry name" value="UNC-93"/>
    <property type="match status" value="2"/>
</dbReference>
<feature type="transmembrane region" description="Helical" evidence="7">
    <location>
        <begin position="625"/>
        <end position="645"/>
    </location>
</feature>
<dbReference type="GO" id="GO:0006937">
    <property type="term" value="P:regulation of muscle contraction"/>
    <property type="evidence" value="ECO:0007669"/>
    <property type="project" value="TreeGrafter"/>
</dbReference>
<feature type="transmembrane region" description="Helical" evidence="7">
    <location>
        <begin position="445"/>
        <end position="465"/>
    </location>
</feature>
<dbReference type="InterPro" id="IPR036259">
    <property type="entry name" value="MFS_trans_sf"/>
</dbReference>
<feature type="transmembrane region" description="Helical" evidence="7">
    <location>
        <begin position="356"/>
        <end position="381"/>
    </location>
</feature>
<dbReference type="Gene3D" id="1.20.1250.20">
    <property type="entry name" value="MFS general substrate transporter like domains"/>
    <property type="match status" value="2"/>
</dbReference>
<dbReference type="GO" id="GO:0005886">
    <property type="term" value="C:plasma membrane"/>
    <property type="evidence" value="ECO:0007669"/>
    <property type="project" value="TreeGrafter"/>
</dbReference>
<accession>K1PKV4</accession>
<sequence>MFVALRISFRQPDKGLETRSLTVRALFVSNTVKTMENGFTGITTEANEETKKMLSPEKETGTPLPDESGIPDSMNDPSYTDSVSSTNSRTALLQNDNSKDDNVVNKSFPENEPSSNHSSFWDISDFGHEISGKISMREKRREREKGHGLLESIAYIDPLVPPSPDVNRLRSICRNAVQSLSQEVVYRSMSVLAVNEKEQNNFGEKGTVEAVEIEVEEIGFINNHLRNLIFLSIGISLVSTATGSLRNLLSSMHHESGIGLYSLAASYGAFTFFSLISPFVVQRFRPKISLVAGIFTQLIYVTANLLPTFYIFIPASFLQGMGSSLLWNAMSTYTSFLARASAIKNEKKTEDVASKYFGIFFFFHQFSFVVGNLISSIVLLFGPGSQEQTSTVTTRNILNISSWNESQHDLNMLHQNTVNICGSKFCSHYKMENANMNVTEETTGTLLGVYGMCVVVALVVSHVLLDPIVTYQTSGFHCHQMFNQVRSVLKCIIHRKFLLIIPILMYSMMQLGFAAAEMTKAFVSCSLGIHMVGYTMIAYGIFGGFSSWISGILCEYVGRVALISAAACLNLALLLFMVVWEPNPEYPVIFITLLGVWGVGDGIWMSQVNSIVSALFPDKLEDAFASLRVLQGLGATLLFAYSNSLCVLEKMYILAAVCIVGTALYIGVEITEKKKMTKNEKTDTP</sequence>
<dbReference type="AlphaFoldDB" id="K1PKV4"/>
<dbReference type="InterPro" id="IPR010291">
    <property type="entry name" value="Ion_channel_UNC-93"/>
</dbReference>
<feature type="transmembrane region" description="Helical" evidence="7">
    <location>
        <begin position="528"/>
        <end position="548"/>
    </location>
</feature>
<protein>
    <submittedName>
        <fullName evidence="8">Unc-93-like protein A</fullName>
    </submittedName>
</protein>
<dbReference type="HOGENOM" id="CLU_025356_1_1_1"/>
<evidence type="ECO:0000256" key="1">
    <source>
        <dbReference type="ARBA" id="ARBA00004141"/>
    </source>
</evidence>
<feature type="region of interest" description="Disordered" evidence="6">
    <location>
        <begin position="45"/>
        <end position="120"/>
    </location>
</feature>
<feature type="transmembrane region" description="Helical" evidence="7">
    <location>
        <begin position="325"/>
        <end position="344"/>
    </location>
</feature>
<feature type="transmembrane region" description="Helical" evidence="7">
    <location>
        <begin position="497"/>
        <end position="516"/>
    </location>
</feature>
<dbReference type="GO" id="GO:0055120">
    <property type="term" value="C:striated muscle dense body"/>
    <property type="evidence" value="ECO:0007669"/>
    <property type="project" value="TreeGrafter"/>
</dbReference>
<evidence type="ECO:0000256" key="3">
    <source>
        <dbReference type="ARBA" id="ARBA00022692"/>
    </source>
</evidence>
<keyword evidence="4 7" id="KW-1133">Transmembrane helix</keyword>
<evidence type="ECO:0000256" key="7">
    <source>
        <dbReference type="SAM" id="Phobius"/>
    </source>
</evidence>
<dbReference type="PANTHER" id="PTHR19444">
    <property type="entry name" value="UNC-93 RELATED"/>
    <property type="match status" value="1"/>
</dbReference>
<feature type="transmembrane region" description="Helical" evidence="7">
    <location>
        <begin position="586"/>
        <end position="604"/>
    </location>
</feature>
<keyword evidence="3 7" id="KW-0812">Transmembrane</keyword>
<evidence type="ECO:0000256" key="6">
    <source>
        <dbReference type="SAM" id="MobiDB-lite"/>
    </source>
</evidence>
<dbReference type="GO" id="GO:0043266">
    <property type="term" value="P:regulation of potassium ion transport"/>
    <property type="evidence" value="ECO:0007669"/>
    <property type="project" value="TreeGrafter"/>
</dbReference>
<feature type="compositionally biased region" description="Polar residues" evidence="6">
    <location>
        <begin position="75"/>
        <end position="94"/>
    </location>
</feature>
<feature type="transmembrane region" description="Helical" evidence="7">
    <location>
        <begin position="560"/>
        <end position="580"/>
    </location>
</feature>
<proteinExistence type="inferred from homology"/>
<dbReference type="EMBL" id="JH815917">
    <property type="protein sequence ID" value="EKC19474.1"/>
    <property type="molecule type" value="Genomic_DNA"/>
</dbReference>
<feature type="transmembrane region" description="Helical" evidence="7">
    <location>
        <begin position="228"/>
        <end position="246"/>
    </location>
</feature>
<organism evidence="8">
    <name type="scientific">Magallana gigas</name>
    <name type="common">Pacific oyster</name>
    <name type="synonym">Crassostrea gigas</name>
    <dbReference type="NCBI Taxonomy" id="29159"/>
    <lineage>
        <taxon>Eukaryota</taxon>
        <taxon>Metazoa</taxon>
        <taxon>Spiralia</taxon>
        <taxon>Lophotrochozoa</taxon>
        <taxon>Mollusca</taxon>
        <taxon>Bivalvia</taxon>
        <taxon>Autobranchia</taxon>
        <taxon>Pteriomorphia</taxon>
        <taxon>Ostreida</taxon>
        <taxon>Ostreoidea</taxon>
        <taxon>Ostreidae</taxon>
        <taxon>Magallana</taxon>
    </lineage>
</organism>
<feature type="transmembrane region" description="Helical" evidence="7">
    <location>
        <begin position="288"/>
        <end position="313"/>
    </location>
</feature>
<evidence type="ECO:0000256" key="5">
    <source>
        <dbReference type="ARBA" id="ARBA00023136"/>
    </source>
</evidence>
<feature type="transmembrane region" description="Helical" evidence="7">
    <location>
        <begin position="258"/>
        <end position="281"/>
    </location>
</feature>
<dbReference type="PANTHER" id="PTHR19444:SF11">
    <property type="entry name" value="UNC93-LIKE PROTEIN"/>
    <property type="match status" value="1"/>
</dbReference>
<name>K1PKV4_MAGGI</name>
<reference evidence="8" key="1">
    <citation type="journal article" date="2012" name="Nature">
        <title>The oyster genome reveals stress adaptation and complexity of shell formation.</title>
        <authorList>
            <person name="Zhang G."/>
            <person name="Fang X."/>
            <person name="Guo X."/>
            <person name="Li L."/>
            <person name="Luo R."/>
            <person name="Xu F."/>
            <person name="Yang P."/>
            <person name="Zhang L."/>
            <person name="Wang X."/>
            <person name="Qi H."/>
            <person name="Xiong Z."/>
            <person name="Que H."/>
            <person name="Xie Y."/>
            <person name="Holland P.W."/>
            <person name="Paps J."/>
            <person name="Zhu Y."/>
            <person name="Wu F."/>
            <person name="Chen Y."/>
            <person name="Wang J."/>
            <person name="Peng C."/>
            <person name="Meng J."/>
            <person name="Yang L."/>
            <person name="Liu J."/>
            <person name="Wen B."/>
            <person name="Zhang N."/>
            <person name="Huang Z."/>
            <person name="Zhu Q."/>
            <person name="Feng Y."/>
            <person name="Mount A."/>
            <person name="Hedgecock D."/>
            <person name="Xu Z."/>
            <person name="Liu Y."/>
            <person name="Domazet-Loso T."/>
            <person name="Du Y."/>
            <person name="Sun X."/>
            <person name="Zhang S."/>
            <person name="Liu B."/>
            <person name="Cheng P."/>
            <person name="Jiang X."/>
            <person name="Li J."/>
            <person name="Fan D."/>
            <person name="Wang W."/>
            <person name="Fu W."/>
            <person name="Wang T."/>
            <person name="Wang B."/>
            <person name="Zhang J."/>
            <person name="Peng Z."/>
            <person name="Li Y."/>
            <person name="Li N."/>
            <person name="Wang J."/>
            <person name="Chen M."/>
            <person name="He Y."/>
            <person name="Tan F."/>
            <person name="Song X."/>
            <person name="Zheng Q."/>
            <person name="Huang R."/>
            <person name="Yang H."/>
            <person name="Du X."/>
            <person name="Chen L."/>
            <person name="Yang M."/>
            <person name="Gaffney P.M."/>
            <person name="Wang S."/>
            <person name="Luo L."/>
            <person name="She Z."/>
            <person name="Ming Y."/>
            <person name="Huang W."/>
            <person name="Zhang S."/>
            <person name="Huang B."/>
            <person name="Zhang Y."/>
            <person name="Qu T."/>
            <person name="Ni P."/>
            <person name="Miao G."/>
            <person name="Wang J."/>
            <person name="Wang Q."/>
            <person name="Steinberg C.E."/>
            <person name="Wang H."/>
            <person name="Li N."/>
            <person name="Qian L."/>
            <person name="Zhang G."/>
            <person name="Li Y."/>
            <person name="Yang H."/>
            <person name="Liu X."/>
            <person name="Wang J."/>
            <person name="Yin Y."/>
            <person name="Wang J."/>
        </authorList>
    </citation>
    <scope>NUCLEOTIDE SEQUENCE [LARGE SCALE GENOMIC DNA]</scope>
    <source>
        <strain evidence="8">05x7-T-G4-1.051#20</strain>
    </source>
</reference>
<evidence type="ECO:0000313" key="8">
    <source>
        <dbReference type="EMBL" id="EKC19474.1"/>
    </source>
</evidence>
<dbReference type="GO" id="GO:0015459">
    <property type="term" value="F:potassium channel regulator activity"/>
    <property type="evidence" value="ECO:0007669"/>
    <property type="project" value="TreeGrafter"/>
</dbReference>
<dbReference type="SUPFAM" id="SSF103473">
    <property type="entry name" value="MFS general substrate transporter"/>
    <property type="match status" value="1"/>
</dbReference>
<feature type="transmembrane region" description="Helical" evidence="7">
    <location>
        <begin position="651"/>
        <end position="668"/>
    </location>
</feature>